<protein>
    <recommendedName>
        <fullName evidence="3">Topoisomerase</fullName>
    </recommendedName>
</protein>
<comment type="caution">
    <text evidence="1">The sequence shown here is derived from an EMBL/GenBank/DDBJ whole genome shotgun (WGS) entry which is preliminary data.</text>
</comment>
<dbReference type="Gene3D" id="3.40.1360.10">
    <property type="match status" value="1"/>
</dbReference>
<reference evidence="1 2" key="1">
    <citation type="journal article" date="2019" name="Int. J. Syst. Evol. Microbiol.">
        <title>The Global Catalogue of Microorganisms (GCM) 10K type strain sequencing project: providing services to taxonomists for standard genome sequencing and annotation.</title>
        <authorList>
            <consortium name="The Broad Institute Genomics Platform"/>
            <consortium name="The Broad Institute Genome Sequencing Center for Infectious Disease"/>
            <person name="Wu L."/>
            <person name="Ma J."/>
        </authorList>
    </citation>
    <scope>NUCLEOTIDE SEQUENCE [LARGE SCALE GENOMIC DNA]</scope>
    <source>
        <strain evidence="1 2">JCM 10649</strain>
    </source>
</reference>
<evidence type="ECO:0000313" key="2">
    <source>
        <dbReference type="Proteomes" id="UP001499895"/>
    </source>
</evidence>
<gene>
    <name evidence="1" type="ORF">GCM10009544_17970</name>
</gene>
<dbReference type="SUPFAM" id="SSF56731">
    <property type="entry name" value="DNA primase core"/>
    <property type="match status" value="1"/>
</dbReference>
<accession>A0ABN0ZR72</accession>
<dbReference type="RefSeq" id="WP_344088422.1">
    <property type="nucleotide sequence ID" value="NZ_BAAAHB010000013.1"/>
</dbReference>
<dbReference type="CDD" id="cd01029">
    <property type="entry name" value="TOPRIM_primases"/>
    <property type="match status" value="1"/>
</dbReference>
<evidence type="ECO:0000313" key="1">
    <source>
        <dbReference type="EMBL" id="GAA0455655.1"/>
    </source>
</evidence>
<dbReference type="Proteomes" id="UP001499895">
    <property type="component" value="Unassembled WGS sequence"/>
</dbReference>
<name>A0ABN0ZR72_9ACTN</name>
<dbReference type="InterPro" id="IPR034154">
    <property type="entry name" value="TOPRIM_DnaG/twinkle"/>
</dbReference>
<proteinExistence type="predicted"/>
<dbReference type="EMBL" id="BAAAHB010000013">
    <property type="protein sequence ID" value="GAA0455655.1"/>
    <property type="molecule type" value="Genomic_DNA"/>
</dbReference>
<keyword evidence="2" id="KW-1185">Reference proteome</keyword>
<sequence length="237" mass="25907">MSSNEKKVWGLFRRSDSQKADLLEAAKRYHAAYRGSPAESYLHHRGLGEAAGRFKIGYVSDPIPGHDQYRGRLVIPYLRPAGGLDHVATIRFRCIAAACTKNPDGSWREEEHHPEHGKYLGLPGDPPMLFNTQALIEASPHVGLTEGEFDAMSSELSGVPASGLPGVSSWRDYFAPAFAGFRSVFVLGDGDDAGIKFADAMAARLPNAKPCAMPPKLDVNTFVRINGPEKYRERLGV</sequence>
<evidence type="ECO:0008006" key="3">
    <source>
        <dbReference type="Google" id="ProtNLM"/>
    </source>
</evidence>
<organism evidence="1 2">
    <name type="scientific">Streptomyces stramineus</name>
    <dbReference type="NCBI Taxonomy" id="173861"/>
    <lineage>
        <taxon>Bacteria</taxon>
        <taxon>Bacillati</taxon>
        <taxon>Actinomycetota</taxon>
        <taxon>Actinomycetes</taxon>
        <taxon>Kitasatosporales</taxon>
        <taxon>Streptomycetaceae</taxon>
        <taxon>Streptomyces</taxon>
    </lineage>
</organism>